<reference evidence="2" key="1">
    <citation type="submission" date="2016-05" db="EMBL/GenBank/DDBJ databases">
        <title>Comparative genomics of biotechnologically important yeasts.</title>
        <authorList>
            <consortium name="DOE Joint Genome Institute"/>
            <person name="Riley R."/>
            <person name="Haridas S."/>
            <person name="Wolfe K.H."/>
            <person name="Lopes M.R."/>
            <person name="Hittinger C.T."/>
            <person name="Goker M."/>
            <person name="Salamov A."/>
            <person name="Wisecaver J."/>
            <person name="Long T.M."/>
            <person name="Aerts A.L."/>
            <person name="Barry K."/>
            <person name="Choi C."/>
            <person name="Clum A."/>
            <person name="Coughlan A.Y."/>
            <person name="Deshpande S."/>
            <person name="Douglass A.P."/>
            <person name="Hanson S.J."/>
            <person name="Klenk H.-P."/>
            <person name="Labutti K."/>
            <person name="Lapidus A."/>
            <person name="Lindquist E."/>
            <person name="Lipzen A."/>
            <person name="Meier-Kolthoff J.P."/>
            <person name="Ohm R.A."/>
            <person name="Otillar R.P."/>
            <person name="Pangilinan J."/>
            <person name="Peng Y."/>
            <person name="Rokas A."/>
            <person name="Rosa C.A."/>
            <person name="Scheuner C."/>
            <person name="Sibirny A.A."/>
            <person name="Slot J.C."/>
            <person name="Stielow J.B."/>
            <person name="Sun H."/>
            <person name="Kurtzman C.P."/>
            <person name="Blackwell M."/>
            <person name="Grigoriev I.V."/>
            <person name="Jeffries T.W."/>
        </authorList>
    </citation>
    <scope>NUCLEOTIDE SEQUENCE [LARGE SCALE GENOMIC DNA]</scope>
    <source>
        <strain evidence="2">DSM 1968</strain>
    </source>
</reference>
<dbReference type="RefSeq" id="XP_020044199.1">
    <property type="nucleotide sequence ID" value="XM_020189037.1"/>
</dbReference>
<gene>
    <name evidence="1" type="ORF">ASCRUDRAFT_131859</name>
</gene>
<dbReference type="EMBL" id="KV454500">
    <property type="protein sequence ID" value="ODV57892.1"/>
    <property type="molecule type" value="Genomic_DNA"/>
</dbReference>
<protein>
    <submittedName>
        <fullName evidence="1">Uncharacterized protein</fullName>
    </submittedName>
</protein>
<name>A0A1D2V8C0_9ASCO</name>
<dbReference type="Proteomes" id="UP000095038">
    <property type="component" value="Unassembled WGS sequence"/>
</dbReference>
<evidence type="ECO:0000313" key="1">
    <source>
        <dbReference type="EMBL" id="ODV57892.1"/>
    </source>
</evidence>
<organism evidence="1 2">
    <name type="scientific">Ascoidea rubescens DSM 1968</name>
    <dbReference type="NCBI Taxonomy" id="1344418"/>
    <lineage>
        <taxon>Eukaryota</taxon>
        <taxon>Fungi</taxon>
        <taxon>Dikarya</taxon>
        <taxon>Ascomycota</taxon>
        <taxon>Saccharomycotina</taxon>
        <taxon>Saccharomycetes</taxon>
        <taxon>Ascoideaceae</taxon>
        <taxon>Ascoidea</taxon>
    </lineage>
</organism>
<dbReference type="AlphaFoldDB" id="A0A1D2V8C0"/>
<keyword evidence="2" id="KW-1185">Reference proteome</keyword>
<sequence length="52" mass="5821">MSLARFHHKTSIVDVCPLLLRLGGEQYQISARSSISEIKYQRDQVSAIGVCD</sequence>
<dbReference type="GeneID" id="30962673"/>
<proteinExistence type="predicted"/>
<evidence type="ECO:0000313" key="2">
    <source>
        <dbReference type="Proteomes" id="UP000095038"/>
    </source>
</evidence>
<accession>A0A1D2V8C0</accession>
<dbReference type="InParanoid" id="A0A1D2V8C0"/>